<dbReference type="Gene3D" id="1.25.40.10">
    <property type="entry name" value="Tetratricopeptide repeat domain"/>
    <property type="match status" value="1"/>
</dbReference>
<dbReference type="EMBL" id="BSST01000001">
    <property type="protein sequence ID" value="GLX77730.1"/>
    <property type="molecule type" value="Genomic_DNA"/>
</dbReference>
<evidence type="ECO:0000256" key="3">
    <source>
        <dbReference type="SAM" id="Phobius"/>
    </source>
</evidence>
<evidence type="ECO:0000256" key="2">
    <source>
        <dbReference type="PROSITE-ProRule" id="PRU01091"/>
    </source>
</evidence>
<dbReference type="Proteomes" id="UP001157186">
    <property type="component" value="Unassembled WGS sequence"/>
</dbReference>
<feature type="DNA-binding region" description="OmpR/PhoB-type" evidence="2">
    <location>
        <begin position="1"/>
        <end position="95"/>
    </location>
</feature>
<keyword evidence="6" id="KW-1185">Reference proteome</keyword>
<feature type="domain" description="OmpR/PhoB-type" evidence="4">
    <location>
        <begin position="1"/>
        <end position="95"/>
    </location>
</feature>
<dbReference type="Gene3D" id="1.10.10.10">
    <property type="entry name" value="Winged helix-like DNA-binding domain superfamily/Winged helix DNA-binding domain"/>
    <property type="match status" value="1"/>
</dbReference>
<keyword evidence="1 2" id="KW-0238">DNA-binding</keyword>
<dbReference type="InterPro" id="IPR016032">
    <property type="entry name" value="Sig_transdc_resp-reg_C-effctor"/>
</dbReference>
<dbReference type="SUPFAM" id="SSF48452">
    <property type="entry name" value="TPR-like"/>
    <property type="match status" value="1"/>
</dbReference>
<sequence length="508" mass="57703">MIYQTLNHHVCEEALSVTIVDGTPLDIRPKTCQLLLLLIKNSGKPLSKKMLLETVWKDSVVSEQVVFQSINEIRQLFPNENVIKTIPKQGYLWLPEVGSFDSVTAEIASHSTQPANTMRTQTQANVLTVLICSLFAAVVLMFAFKTYDTSTENQNTHQQLKGSIMILPAQNHIIGNDHNWVRLGMMDQVIQRLPNSKHNAVLATDYVLQVLKRANTPKNNIQVKDIQQIFQVSGAELIVLSKLLGTPHDYQLVYTFHYRNHVKKGVITNGKIQSLIDDFSQLIAKQIGGGALSPSLTYDTDFNNQMLGTAIERRDEGNYQLAKSMLESIVLSNPNNYTAQRILIEVLLRLKQFEKAKTHIKNVLPAVLKAKDDGQITQLLYLQALSFYVTYDDKASTKFAEQALRSAKKNNDWLLMAQIKNLQAAIALNTQDYELVEKLYKEEKEHYQVLRCPVGEAQSWANLAKLAKIQKQLEKFQYSIEQAITIAKHRNLDSQLDYFLETKHMSFN</sequence>
<protein>
    <recommendedName>
        <fullName evidence="4">OmpR/PhoB-type domain-containing protein</fullName>
    </recommendedName>
</protein>
<gene>
    <name evidence="5" type="ORF">tinsulaeT_10700</name>
</gene>
<dbReference type="InterPro" id="IPR011990">
    <property type="entry name" value="TPR-like_helical_dom_sf"/>
</dbReference>
<keyword evidence="3" id="KW-0812">Transmembrane</keyword>
<dbReference type="CDD" id="cd00383">
    <property type="entry name" value="trans_reg_C"/>
    <property type="match status" value="1"/>
</dbReference>
<dbReference type="Pfam" id="PF14559">
    <property type="entry name" value="TPR_19"/>
    <property type="match status" value="1"/>
</dbReference>
<keyword evidence="3" id="KW-0472">Membrane</keyword>
<organism evidence="5 6">
    <name type="scientific">Thalassotalea insulae</name>
    <dbReference type="NCBI Taxonomy" id="2056778"/>
    <lineage>
        <taxon>Bacteria</taxon>
        <taxon>Pseudomonadati</taxon>
        <taxon>Pseudomonadota</taxon>
        <taxon>Gammaproteobacteria</taxon>
        <taxon>Alteromonadales</taxon>
        <taxon>Colwelliaceae</taxon>
        <taxon>Thalassotalea</taxon>
    </lineage>
</organism>
<dbReference type="PROSITE" id="PS51755">
    <property type="entry name" value="OMPR_PHOB"/>
    <property type="match status" value="1"/>
</dbReference>
<name>A0ABQ6GP02_9GAMM</name>
<feature type="transmembrane region" description="Helical" evidence="3">
    <location>
        <begin position="124"/>
        <end position="144"/>
    </location>
</feature>
<dbReference type="RefSeq" id="WP_284243624.1">
    <property type="nucleotide sequence ID" value="NZ_BSST01000001.1"/>
</dbReference>
<reference evidence="5 6" key="1">
    <citation type="submission" date="2023-03" db="EMBL/GenBank/DDBJ databases">
        <title>Draft genome sequence of Thalassotalea insulae KCTC 62186T.</title>
        <authorList>
            <person name="Sawabe T."/>
        </authorList>
    </citation>
    <scope>NUCLEOTIDE SEQUENCE [LARGE SCALE GENOMIC DNA]</scope>
    <source>
        <strain evidence="5 6">KCTC 62186</strain>
    </source>
</reference>
<evidence type="ECO:0000313" key="6">
    <source>
        <dbReference type="Proteomes" id="UP001157186"/>
    </source>
</evidence>
<evidence type="ECO:0000259" key="4">
    <source>
        <dbReference type="PROSITE" id="PS51755"/>
    </source>
</evidence>
<dbReference type="Pfam" id="PF00486">
    <property type="entry name" value="Trans_reg_C"/>
    <property type="match status" value="1"/>
</dbReference>
<evidence type="ECO:0000256" key="1">
    <source>
        <dbReference type="ARBA" id="ARBA00023125"/>
    </source>
</evidence>
<dbReference type="SUPFAM" id="SSF46894">
    <property type="entry name" value="C-terminal effector domain of the bipartite response regulators"/>
    <property type="match status" value="1"/>
</dbReference>
<dbReference type="InterPro" id="IPR036388">
    <property type="entry name" value="WH-like_DNA-bd_sf"/>
</dbReference>
<comment type="caution">
    <text evidence="5">The sequence shown here is derived from an EMBL/GenBank/DDBJ whole genome shotgun (WGS) entry which is preliminary data.</text>
</comment>
<proteinExistence type="predicted"/>
<dbReference type="InterPro" id="IPR001867">
    <property type="entry name" value="OmpR/PhoB-type_DNA-bd"/>
</dbReference>
<accession>A0ABQ6GP02</accession>
<evidence type="ECO:0000313" key="5">
    <source>
        <dbReference type="EMBL" id="GLX77730.1"/>
    </source>
</evidence>
<dbReference type="SMART" id="SM00862">
    <property type="entry name" value="Trans_reg_C"/>
    <property type="match status" value="1"/>
</dbReference>
<keyword evidence="3" id="KW-1133">Transmembrane helix</keyword>